<dbReference type="InterPro" id="IPR023165">
    <property type="entry name" value="rRNA_Ade_diMease-like_C"/>
</dbReference>
<dbReference type="InterPro" id="IPR020596">
    <property type="entry name" value="rRNA_Ade_Mease_Trfase_CS"/>
</dbReference>
<dbReference type="InterPro" id="IPR020598">
    <property type="entry name" value="rRNA_Ade_methylase_Trfase_N"/>
</dbReference>
<protein>
    <recommendedName>
        <fullName evidence="7">Ribosomal RNA small subunit methyltransferase A</fullName>
        <ecNumber evidence="7">2.1.1.182</ecNumber>
    </recommendedName>
    <alternativeName>
        <fullName evidence="7">16S rRNA (adenine(1518)-N(6)/adenine(1519)-N(6))-dimethyltransferase</fullName>
    </alternativeName>
    <alternativeName>
        <fullName evidence="7">16S rRNA dimethyladenosine transferase</fullName>
    </alternativeName>
    <alternativeName>
        <fullName evidence="7">16S rRNA dimethylase</fullName>
    </alternativeName>
    <alternativeName>
        <fullName evidence="7">S-adenosylmethionine-6-N', N'-adenosyl(rRNA) dimethyltransferase</fullName>
    </alternativeName>
</protein>
<dbReference type="SMART" id="SM00650">
    <property type="entry name" value="rADc"/>
    <property type="match status" value="1"/>
</dbReference>
<proteinExistence type="inferred from homology"/>
<feature type="binding site" evidence="7 8">
    <location>
        <position position="85"/>
    </location>
    <ligand>
        <name>S-adenosyl-L-methionine</name>
        <dbReference type="ChEBI" id="CHEBI:59789"/>
    </ligand>
</feature>
<dbReference type="RefSeq" id="WP_330500659.1">
    <property type="nucleotide sequence ID" value="NZ_JAZDWZ010000004.1"/>
</dbReference>
<evidence type="ECO:0000256" key="5">
    <source>
        <dbReference type="ARBA" id="ARBA00022691"/>
    </source>
</evidence>
<comment type="catalytic activity">
    <reaction evidence="7">
        <text>adenosine(1518)/adenosine(1519) in 16S rRNA + 4 S-adenosyl-L-methionine = N(6)-dimethyladenosine(1518)/N(6)-dimethyladenosine(1519) in 16S rRNA + 4 S-adenosyl-L-homocysteine + 4 H(+)</text>
        <dbReference type="Rhea" id="RHEA:19609"/>
        <dbReference type="Rhea" id="RHEA-COMP:10232"/>
        <dbReference type="Rhea" id="RHEA-COMP:10233"/>
        <dbReference type="ChEBI" id="CHEBI:15378"/>
        <dbReference type="ChEBI" id="CHEBI:57856"/>
        <dbReference type="ChEBI" id="CHEBI:59789"/>
        <dbReference type="ChEBI" id="CHEBI:74411"/>
        <dbReference type="ChEBI" id="CHEBI:74493"/>
        <dbReference type="EC" id="2.1.1.182"/>
    </reaction>
</comment>
<dbReference type="GO" id="GO:0052908">
    <property type="term" value="F:16S rRNA (adenine(1518)-N(6)/adenine(1519)-N(6))-dimethyltransferase activity"/>
    <property type="evidence" value="ECO:0007669"/>
    <property type="project" value="UniProtKB-EC"/>
</dbReference>
<dbReference type="PROSITE" id="PS51689">
    <property type="entry name" value="SAM_RNA_A_N6_MT"/>
    <property type="match status" value="1"/>
</dbReference>
<dbReference type="Proteomes" id="UP001344817">
    <property type="component" value="Unassembled WGS sequence"/>
</dbReference>
<comment type="subcellular location">
    <subcellularLocation>
        <location evidence="7">Cytoplasm</location>
    </subcellularLocation>
</comment>
<dbReference type="InterPro" id="IPR011530">
    <property type="entry name" value="rRNA_adenine_dimethylase"/>
</dbReference>
<comment type="caution">
    <text evidence="10">The sequence shown here is derived from an EMBL/GenBank/DDBJ whole genome shotgun (WGS) entry which is preliminary data.</text>
</comment>
<keyword evidence="1 7" id="KW-0963">Cytoplasm</keyword>
<evidence type="ECO:0000256" key="1">
    <source>
        <dbReference type="ARBA" id="ARBA00022490"/>
    </source>
</evidence>
<dbReference type="Gene3D" id="3.40.50.150">
    <property type="entry name" value="Vaccinia Virus protein VP39"/>
    <property type="match status" value="1"/>
</dbReference>
<keyword evidence="4 7" id="KW-0808">Transferase</keyword>
<feature type="binding site" evidence="7 8">
    <location>
        <position position="102"/>
    </location>
    <ligand>
        <name>S-adenosyl-L-methionine</name>
        <dbReference type="ChEBI" id="CHEBI:59789"/>
    </ligand>
</feature>
<keyword evidence="5 7" id="KW-0949">S-adenosyl-L-methionine</keyword>
<feature type="binding site" evidence="7 8">
    <location>
        <position position="40"/>
    </location>
    <ligand>
        <name>S-adenosyl-L-methionine</name>
        <dbReference type="ChEBI" id="CHEBI:59789"/>
    </ligand>
</feature>
<dbReference type="NCBIfam" id="TIGR00755">
    <property type="entry name" value="ksgA"/>
    <property type="match status" value="1"/>
</dbReference>
<dbReference type="PROSITE" id="PS01131">
    <property type="entry name" value="RRNA_A_DIMETH"/>
    <property type="match status" value="1"/>
</dbReference>
<evidence type="ECO:0000256" key="4">
    <source>
        <dbReference type="ARBA" id="ARBA00022679"/>
    </source>
</evidence>
<dbReference type="Gene3D" id="1.10.8.100">
    <property type="entry name" value="Ribosomal RNA adenine dimethylase-like, domain 2"/>
    <property type="match status" value="1"/>
</dbReference>
<evidence type="ECO:0000256" key="8">
    <source>
        <dbReference type="PROSITE-ProRule" id="PRU01026"/>
    </source>
</evidence>
<feature type="domain" description="Ribosomal RNA adenine methylase transferase N-terminal" evidence="9">
    <location>
        <begin position="21"/>
        <end position="187"/>
    </location>
</feature>
<feature type="binding site" evidence="7 8">
    <location>
        <position position="14"/>
    </location>
    <ligand>
        <name>S-adenosyl-L-methionine</name>
        <dbReference type="ChEBI" id="CHEBI:59789"/>
    </ligand>
</feature>
<dbReference type="PANTHER" id="PTHR11727:SF7">
    <property type="entry name" value="DIMETHYLADENOSINE TRANSFERASE-RELATED"/>
    <property type="match status" value="1"/>
</dbReference>
<dbReference type="SUPFAM" id="SSF53335">
    <property type="entry name" value="S-adenosyl-L-methionine-dependent methyltransferases"/>
    <property type="match status" value="1"/>
</dbReference>
<accession>A0ABU7ML34</accession>
<keyword evidence="3 7" id="KW-0489">Methyltransferase</keyword>
<comment type="similarity">
    <text evidence="7">Belongs to the class I-like SAM-binding methyltransferase superfamily. rRNA adenine N(6)-methyltransferase family. RsmA subfamily.</text>
</comment>
<dbReference type="EMBL" id="JAZDWZ010000004">
    <property type="protein sequence ID" value="MEE3928245.1"/>
    <property type="molecule type" value="Genomic_DNA"/>
</dbReference>
<feature type="binding site" evidence="7 8">
    <location>
        <position position="61"/>
    </location>
    <ligand>
        <name>S-adenosyl-L-methionine</name>
        <dbReference type="ChEBI" id="CHEBI:59789"/>
    </ligand>
</feature>
<evidence type="ECO:0000256" key="7">
    <source>
        <dbReference type="HAMAP-Rule" id="MF_00607"/>
    </source>
</evidence>
<dbReference type="InterPro" id="IPR001737">
    <property type="entry name" value="KsgA/Erm"/>
</dbReference>
<name>A0ABU7ML34_9BACT</name>
<evidence type="ECO:0000256" key="6">
    <source>
        <dbReference type="ARBA" id="ARBA00022884"/>
    </source>
</evidence>
<keyword evidence="2 7" id="KW-0698">rRNA processing</keyword>
<dbReference type="EC" id="2.1.1.182" evidence="7"/>
<keyword evidence="6 7" id="KW-0694">RNA-binding</keyword>
<evidence type="ECO:0000313" key="11">
    <source>
        <dbReference type="Proteomes" id="UP001344817"/>
    </source>
</evidence>
<dbReference type="Pfam" id="PF00398">
    <property type="entry name" value="RrnaAD"/>
    <property type="match status" value="1"/>
</dbReference>
<reference evidence="10" key="1">
    <citation type="submission" date="2024-01" db="EMBL/GenBank/DDBJ databases">
        <title>Genome sequence of Mycoplasma ciconiae type strain DSM 25251.</title>
        <authorList>
            <person name="Spergser J."/>
        </authorList>
    </citation>
    <scope>NUCLEOTIDE SEQUENCE [LARGE SCALE GENOMIC DNA]</scope>
    <source>
        <strain evidence="10">DSM 25251</strain>
    </source>
</reference>
<keyword evidence="11" id="KW-1185">Reference proteome</keyword>
<evidence type="ECO:0000256" key="3">
    <source>
        <dbReference type="ARBA" id="ARBA00022603"/>
    </source>
</evidence>
<feature type="binding site" evidence="7 8">
    <location>
        <position position="16"/>
    </location>
    <ligand>
        <name>S-adenosyl-L-methionine</name>
        <dbReference type="ChEBI" id="CHEBI:59789"/>
    </ligand>
</feature>
<dbReference type="HAMAP" id="MF_00607">
    <property type="entry name" value="16SrRNA_methyltr_A"/>
    <property type="match status" value="1"/>
</dbReference>
<evidence type="ECO:0000313" key="10">
    <source>
        <dbReference type="EMBL" id="MEE3928245.1"/>
    </source>
</evidence>
<evidence type="ECO:0000256" key="2">
    <source>
        <dbReference type="ARBA" id="ARBA00022552"/>
    </source>
</evidence>
<organism evidence="10 11">
    <name type="scientific">Mycoplasmopsis ciconiae</name>
    <dbReference type="NCBI Taxonomy" id="561067"/>
    <lineage>
        <taxon>Bacteria</taxon>
        <taxon>Bacillati</taxon>
        <taxon>Mycoplasmatota</taxon>
        <taxon>Mycoplasmoidales</taxon>
        <taxon>Metamycoplasmataceae</taxon>
        <taxon>Mycoplasmopsis</taxon>
    </lineage>
</organism>
<dbReference type="PANTHER" id="PTHR11727">
    <property type="entry name" value="DIMETHYLADENOSINE TRANSFERASE"/>
    <property type="match status" value="1"/>
</dbReference>
<evidence type="ECO:0000259" key="9">
    <source>
        <dbReference type="SMART" id="SM00650"/>
    </source>
</evidence>
<dbReference type="InterPro" id="IPR029063">
    <property type="entry name" value="SAM-dependent_MTases_sf"/>
</dbReference>
<comment type="function">
    <text evidence="7">Specifically dimethylates two adjacent adenosines (A1518 and A1519) in the loop of a conserved hairpin near the 3'-end of 16S rRNA in the 30S particle. May play a critical role in biogenesis of 30S subunits.</text>
</comment>
<gene>
    <name evidence="7 10" type="primary">rsmA</name>
    <name evidence="7" type="synonym">ksgA</name>
    <name evidence="10" type="ORF">V2E24_01470</name>
</gene>
<sequence length="255" mass="29445">MKKNVYAKKKFGQNFLTDTNVINKIIQISDPTNKNILEIGPGRGALTKILTQLAKKVVCFEIDQDMVDVLNKEIISPNLQIIHQDFLEANINEYQNYSIIANIPYYITSDILFKIFEHRNQFDKAYLMVQKEVALRLVAQVNSHDYSKLTLTTNYVCTPKVEFIVKANSFSPAPKVDSAIISLTFNKNPINYQQMSEFFKLCFLARRKKLSFSLKTKYSQQAINDAYQKLSLDDNIRIQQLSLEKVVELFNLLNL</sequence>
<dbReference type="CDD" id="cd02440">
    <property type="entry name" value="AdoMet_MTases"/>
    <property type="match status" value="1"/>
</dbReference>